<proteinExistence type="predicted"/>
<accession>A0A2P7BVD1</accession>
<keyword evidence="3" id="KW-1185">Reference proteome</keyword>
<dbReference type="AlphaFoldDB" id="A0A2P7BVD1"/>
<organism evidence="2 3">
    <name type="scientific">Phyllobacterium brassicacearum</name>
    <dbReference type="NCBI Taxonomy" id="314235"/>
    <lineage>
        <taxon>Bacteria</taxon>
        <taxon>Pseudomonadati</taxon>
        <taxon>Pseudomonadota</taxon>
        <taxon>Alphaproteobacteria</taxon>
        <taxon>Hyphomicrobiales</taxon>
        <taxon>Phyllobacteriaceae</taxon>
        <taxon>Phyllobacterium</taxon>
    </lineage>
</organism>
<reference evidence="3" key="1">
    <citation type="submission" date="2017-11" db="EMBL/GenBank/DDBJ databases">
        <authorList>
            <person name="Kuznetsova I."/>
            <person name="Sazanova A."/>
            <person name="Chirak E."/>
            <person name="Safronova V."/>
            <person name="Willems A."/>
        </authorList>
    </citation>
    <scope>NUCLEOTIDE SEQUENCE [LARGE SCALE GENOMIC DNA]</scope>
    <source>
        <strain evidence="3">STM 196</strain>
    </source>
</reference>
<sequence>MQQSALKRHAFQAQSDRRIIKQMHQIGLIRRQGEYTIYLDPICAEYQPYGGKHSDLSRSSRPNGFRPLVVREDQS</sequence>
<name>A0A2P7BVD1_9HYPH</name>
<feature type="region of interest" description="Disordered" evidence="1">
    <location>
        <begin position="50"/>
        <end position="75"/>
    </location>
</feature>
<dbReference type="EMBL" id="PGGO01000002">
    <property type="protein sequence ID" value="PSH70372.1"/>
    <property type="molecule type" value="Genomic_DNA"/>
</dbReference>
<dbReference type="Proteomes" id="UP000241444">
    <property type="component" value="Unassembled WGS sequence"/>
</dbReference>
<protein>
    <submittedName>
        <fullName evidence="2">Uncharacterized protein</fullName>
    </submittedName>
</protein>
<comment type="caution">
    <text evidence="2">The sequence shown here is derived from an EMBL/GenBank/DDBJ whole genome shotgun (WGS) entry which is preliminary data.</text>
</comment>
<gene>
    <name evidence="2" type="ORF">CU102_04700</name>
</gene>
<evidence type="ECO:0000313" key="2">
    <source>
        <dbReference type="EMBL" id="PSH70372.1"/>
    </source>
</evidence>
<evidence type="ECO:0000313" key="3">
    <source>
        <dbReference type="Proteomes" id="UP000241444"/>
    </source>
</evidence>
<evidence type="ECO:0000256" key="1">
    <source>
        <dbReference type="SAM" id="MobiDB-lite"/>
    </source>
</evidence>